<dbReference type="InterPro" id="IPR055558">
    <property type="entry name" value="DUF7134"/>
</dbReference>
<keyword evidence="4" id="KW-0808">Transferase</keyword>
<feature type="domain" description="Signal transduction histidine kinase subgroup 3 dimerisation and phosphoacceptor" evidence="11">
    <location>
        <begin position="212"/>
        <end position="276"/>
    </location>
</feature>
<dbReference type="GO" id="GO:0016020">
    <property type="term" value="C:membrane"/>
    <property type="evidence" value="ECO:0007669"/>
    <property type="project" value="InterPro"/>
</dbReference>
<evidence type="ECO:0000256" key="2">
    <source>
        <dbReference type="ARBA" id="ARBA00012438"/>
    </source>
</evidence>
<organism evidence="13 14">
    <name type="scientific">Polymorphospora rubra</name>
    <dbReference type="NCBI Taxonomy" id="338584"/>
    <lineage>
        <taxon>Bacteria</taxon>
        <taxon>Bacillati</taxon>
        <taxon>Actinomycetota</taxon>
        <taxon>Actinomycetes</taxon>
        <taxon>Micromonosporales</taxon>
        <taxon>Micromonosporaceae</taxon>
        <taxon>Polymorphospora</taxon>
    </lineage>
</organism>
<feature type="domain" description="DUF7134" evidence="12">
    <location>
        <begin position="30"/>
        <end position="152"/>
    </location>
</feature>
<keyword evidence="9" id="KW-1133">Transmembrane helix</keyword>
<evidence type="ECO:0000259" key="11">
    <source>
        <dbReference type="Pfam" id="PF07730"/>
    </source>
</evidence>
<evidence type="ECO:0000256" key="7">
    <source>
        <dbReference type="ARBA" id="ARBA00022840"/>
    </source>
</evidence>
<dbReference type="PANTHER" id="PTHR24421">
    <property type="entry name" value="NITRATE/NITRITE SENSOR PROTEIN NARX-RELATED"/>
    <property type="match status" value="1"/>
</dbReference>
<feature type="transmembrane region" description="Helical" evidence="9">
    <location>
        <begin position="73"/>
        <end position="89"/>
    </location>
</feature>
<evidence type="ECO:0000256" key="4">
    <source>
        <dbReference type="ARBA" id="ARBA00022679"/>
    </source>
</evidence>
<dbReference type="GO" id="GO:0046983">
    <property type="term" value="F:protein dimerization activity"/>
    <property type="evidence" value="ECO:0007669"/>
    <property type="project" value="InterPro"/>
</dbReference>
<evidence type="ECO:0000256" key="6">
    <source>
        <dbReference type="ARBA" id="ARBA00022777"/>
    </source>
</evidence>
<protein>
    <recommendedName>
        <fullName evidence="2">histidine kinase</fullName>
        <ecNumber evidence="2">2.7.13.3</ecNumber>
    </recommendedName>
</protein>
<keyword evidence="7" id="KW-0067">ATP-binding</keyword>
<evidence type="ECO:0000313" key="13">
    <source>
        <dbReference type="EMBL" id="BCJ69488.1"/>
    </source>
</evidence>
<dbReference type="InterPro" id="IPR003594">
    <property type="entry name" value="HATPase_dom"/>
</dbReference>
<comment type="catalytic activity">
    <reaction evidence="1">
        <text>ATP + protein L-histidine = ADP + protein N-phospho-L-histidine.</text>
        <dbReference type="EC" id="2.7.13.3"/>
    </reaction>
</comment>
<dbReference type="RefSeq" id="WP_212818800.1">
    <property type="nucleotide sequence ID" value="NZ_AP023359.1"/>
</dbReference>
<evidence type="ECO:0000256" key="8">
    <source>
        <dbReference type="ARBA" id="ARBA00023012"/>
    </source>
</evidence>
<dbReference type="InterPro" id="IPR050482">
    <property type="entry name" value="Sensor_HK_TwoCompSys"/>
</dbReference>
<dbReference type="GO" id="GO:0000155">
    <property type="term" value="F:phosphorelay sensor kinase activity"/>
    <property type="evidence" value="ECO:0007669"/>
    <property type="project" value="InterPro"/>
</dbReference>
<dbReference type="SUPFAM" id="SSF55874">
    <property type="entry name" value="ATPase domain of HSP90 chaperone/DNA topoisomerase II/histidine kinase"/>
    <property type="match status" value="1"/>
</dbReference>
<dbReference type="AlphaFoldDB" id="A0A810NCA3"/>
<dbReference type="InterPro" id="IPR036890">
    <property type="entry name" value="HATPase_C_sf"/>
</dbReference>
<evidence type="ECO:0000256" key="3">
    <source>
        <dbReference type="ARBA" id="ARBA00022553"/>
    </source>
</evidence>
<proteinExistence type="predicted"/>
<keyword evidence="5" id="KW-0547">Nucleotide-binding</keyword>
<reference evidence="13" key="1">
    <citation type="submission" date="2020-08" db="EMBL/GenBank/DDBJ databases">
        <title>Whole genome shotgun sequence of Polymorphospora rubra NBRC 101157.</title>
        <authorList>
            <person name="Komaki H."/>
            <person name="Tamura T."/>
        </authorList>
    </citation>
    <scope>NUCLEOTIDE SEQUENCE</scope>
    <source>
        <strain evidence="13">NBRC 101157</strain>
    </source>
</reference>
<dbReference type="Proteomes" id="UP000680866">
    <property type="component" value="Chromosome"/>
</dbReference>
<dbReference type="Pfam" id="PF23539">
    <property type="entry name" value="DUF7134"/>
    <property type="match status" value="1"/>
</dbReference>
<evidence type="ECO:0000256" key="1">
    <source>
        <dbReference type="ARBA" id="ARBA00000085"/>
    </source>
</evidence>
<keyword evidence="9" id="KW-0812">Transmembrane</keyword>
<dbReference type="GO" id="GO:0005524">
    <property type="term" value="F:ATP binding"/>
    <property type="evidence" value="ECO:0007669"/>
    <property type="project" value="UniProtKB-KW"/>
</dbReference>
<keyword evidence="9" id="KW-0472">Membrane</keyword>
<keyword evidence="14" id="KW-1185">Reference proteome</keyword>
<dbReference type="Pfam" id="PF02518">
    <property type="entry name" value="HATPase_c"/>
    <property type="match status" value="1"/>
</dbReference>
<feature type="domain" description="Histidine kinase/HSP90-like ATPase" evidence="10">
    <location>
        <begin position="330"/>
        <end position="418"/>
    </location>
</feature>
<sequence>MTGQSALQRLQDAVGWVAGPAGGPESRPTRRSLIFDTVLAVLIAAASTVYVLEVLHTPPVAHPIGHPVQSTDLSTLLALAIVSSLALAWRRRFPLSVLLVVITTAVLTPYNAARITFYPAVLAAYSAAAYSSRRMPKLIALAAAVAVFGFMRNDGLTPAVPDQYAPLLISVPLVVAAMGLRAWKLRVDESQTELSALERARSEELRHAVEQERLRIARELHDIVTHHVSVMVIQAGAARKIIRTAPDDAEDALLTVEAGGRAAMDELRHVMGLLTTDAGSSASDDDAELAPQPGLGEVAALLDRLRATGVAVELAEIGLSREVPDGVGLAAYRVVQEAMTNIVKHASGATATVTVEYGDHLLCVEVVDTGGVAGPSAASGNGRGLIGLKGRLEMYGGSLQAGPRPLGGYRVKAMLPLEVR</sequence>
<evidence type="ECO:0000256" key="5">
    <source>
        <dbReference type="ARBA" id="ARBA00022741"/>
    </source>
</evidence>
<evidence type="ECO:0000256" key="9">
    <source>
        <dbReference type="SAM" id="Phobius"/>
    </source>
</evidence>
<keyword evidence="8" id="KW-0902">Two-component regulatory system</keyword>
<feature type="transmembrane region" description="Helical" evidence="9">
    <location>
        <begin position="33"/>
        <end position="52"/>
    </location>
</feature>
<keyword evidence="6" id="KW-0418">Kinase</keyword>
<dbReference type="PANTHER" id="PTHR24421:SF10">
    <property type="entry name" value="NITRATE_NITRITE SENSOR PROTEIN NARQ"/>
    <property type="match status" value="1"/>
</dbReference>
<dbReference type="CDD" id="cd16917">
    <property type="entry name" value="HATPase_UhpB-NarQ-NarX-like"/>
    <property type="match status" value="1"/>
</dbReference>
<dbReference type="Gene3D" id="1.20.5.1930">
    <property type="match status" value="1"/>
</dbReference>
<keyword evidence="3" id="KW-0597">Phosphoprotein</keyword>
<dbReference type="KEGG" id="pry:Prubr_65090"/>
<evidence type="ECO:0000259" key="12">
    <source>
        <dbReference type="Pfam" id="PF23539"/>
    </source>
</evidence>
<dbReference type="EC" id="2.7.13.3" evidence="2"/>
<feature type="transmembrane region" description="Helical" evidence="9">
    <location>
        <begin position="95"/>
        <end position="113"/>
    </location>
</feature>
<accession>A0A810NCA3</accession>
<name>A0A810NCA3_9ACTN</name>
<gene>
    <name evidence="13" type="ORF">Prubr_65090</name>
</gene>
<evidence type="ECO:0000313" key="14">
    <source>
        <dbReference type="Proteomes" id="UP000680866"/>
    </source>
</evidence>
<dbReference type="Pfam" id="PF07730">
    <property type="entry name" value="HisKA_3"/>
    <property type="match status" value="1"/>
</dbReference>
<dbReference type="InterPro" id="IPR011712">
    <property type="entry name" value="Sig_transdc_His_kin_sub3_dim/P"/>
</dbReference>
<dbReference type="Gene3D" id="3.30.565.10">
    <property type="entry name" value="Histidine kinase-like ATPase, C-terminal domain"/>
    <property type="match status" value="1"/>
</dbReference>
<evidence type="ECO:0000259" key="10">
    <source>
        <dbReference type="Pfam" id="PF02518"/>
    </source>
</evidence>
<dbReference type="EMBL" id="AP023359">
    <property type="protein sequence ID" value="BCJ69488.1"/>
    <property type="molecule type" value="Genomic_DNA"/>
</dbReference>